<dbReference type="Proteomes" id="UP001371456">
    <property type="component" value="Unassembled WGS sequence"/>
</dbReference>
<evidence type="ECO:0000313" key="2">
    <source>
        <dbReference type="Proteomes" id="UP001371456"/>
    </source>
</evidence>
<dbReference type="AlphaFoldDB" id="A0AAN8TSZ9"/>
<gene>
    <name evidence="1" type="ORF">RDI58_013120</name>
</gene>
<proteinExistence type="predicted"/>
<dbReference type="EMBL" id="JBANQN010000005">
    <property type="protein sequence ID" value="KAK6789321.1"/>
    <property type="molecule type" value="Genomic_DNA"/>
</dbReference>
<evidence type="ECO:0000313" key="1">
    <source>
        <dbReference type="EMBL" id="KAK6789321.1"/>
    </source>
</evidence>
<reference evidence="1 2" key="1">
    <citation type="submission" date="2024-02" db="EMBL/GenBank/DDBJ databases">
        <title>de novo genome assembly of Solanum bulbocastanum strain 11H21.</title>
        <authorList>
            <person name="Hosaka A.J."/>
        </authorList>
    </citation>
    <scope>NUCLEOTIDE SEQUENCE [LARGE SCALE GENOMIC DNA]</scope>
    <source>
        <tissue evidence="1">Young leaves</tissue>
    </source>
</reference>
<name>A0AAN8TSZ9_SOLBU</name>
<organism evidence="1 2">
    <name type="scientific">Solanum bulbocastanum</name>
    <name type="common">Wild potato</name>
    <dbReference type="NCBI Taxonomy" id="147425"/>
    <lineage>
        <taxon>Eukaryota</taxon>
        <taxon>Viridiplantae</taxon>
        <taxon>Streptophyta</taxon>
        <taxon>Embryophyta</taxon>
        <taxon>Tracheophyta</taxon>
        <taxon>Spermatophyta</taxon>
        <taxon>Magnoliopsida</taxon>
        <taxon>eudicotyledons</taxon>
        <taxon>Gunneridae</taxon>
        <taxon>Pentapetalae</taxon>
        <taxon>asterids</taxon>
        <taxon>lamiids</taxon>
        <taxon>Solanales</taxon>
        <taxon>Solanaceae</taxon>
        <taxon>Solanoideae</taxon>
        <taxon>Solaneae</taxon>
        <taxon>Solanum</taxon>
    </lineage>
</organism>
<accession>A0AAN8TSZ9</accession>
<dbReference type="PANTHER" id="PTHR10775">
    <property type="entry name" value="OS08G0208400 PROTEIN"/>
    <property type="match status" value="1"/>
</dbReference>
<comment type="caution">
    <text evidence="1">The sequence shown here is derived from an EMBL/GenBank/DDBJ whole genome shotgun (WGS) entry which is preliminary data.</text>
</comment>
<sequence length="126" mass="14992">MVHPPPILRGDDIWERVQNFPKVIEEPSYKFDGYSVAHNWTKQSILWELPYWKDNLLRHNLDVMHIEKNYFDNLFNTVMDVTGKTKDNVKARLDLPEHCRRPELHIPESANNKLLKPKASYSFTME</sequence>
<dbReference type="PANTHER" id="PTHR10775:SF193">
    <property type="entry name" value="DUF4216 DOMAIN-CONTAINING PROTEIN"/>
    <property type="match status" value="1"/>
</dbReference>
<keyword evidence="2" id="KW-1185">Reference proteome</keyword>
<protein>
    <submittedName>
        <fullName evidence="1">Uncharacterized protein</fullName>
    </submittedName>
</protein>